<name>S5DU46_9VIRU</name>
<keyword evidence="1" id="KW-0946">Virion</keyword>
<protein>
    <submittedName>
        <fullName evidence="1">Coat protein</fullName>
    </submittedName>
</protein>
<proteinExistence type="predicted"/>
<sequence length="634" mass="70380">MSSRITSPSQVSGIEIRTPSALAALAKKFSPVILQHDDTPVPPSNSDYFARMQMPTNIELDSGNYATIHAQFDTRYVHNYILNHITALYPDMNIKGHPYVTPASLAGYCLTIFYAHMLVCDATFAPEKSYPAARFLSDADRKDLYETLLRAYVPTFLSDLLLELAPVYDPRRNNHLTVPSLAAYLHLHDFGRTLPPSMYYNVHHLLASTRTNKDPDDVIDDIMALPCLTYGSRDFTISNYLGTWYSSGHHSNFVNQDFISFVNPIVGRTLSTRPTFARMPLMPEILADDNTGNIYTALLFASDQNISLMNTVISAISTFIHTDQPSAPQLGSTAASLSGTLLLSHSIEPITVPTWTGAVYKTDPNPSNISDEKFVKDHNFMDGLPSTSNKNLSYPSKDDDLNKSLYHEINQKFDPTTAPYQYLKYNGKQHIIPSVLYFQPYDVSPSSLALTIVSGLKIELAEIDGFMVPTEHPESSLDDNNSQYLQSAIRANKIAPVFSAVSAPNAQLRILPRRDLDRTSQSITASIISMAKTVYPFFATSGLPFKIDTTLADSGLTPEKNHFQSKSAFNVKSGLNGQLSTTDNAVYLWSSYRVVHQRKNPGPADISMLASFRPIYGTNITLSRSKHPSLIIPH</sequence>
<dbReference type="InterPro" id="IPR058242">
    <property type="entry name" value="Capsid_partitivirus"/>
</dbReference>
<keyword evidence="1" id="KW-0167">Capsid protein</keyword>
<accession>S5DU46</accession>
<dbReference type="EMBL" id="KF201714">
    <property type="protein sequence ID" value="AGQ21570.1"/>
    <property type="molecule type" value="Genomic_RNA"/>
</dbReference>
<reference evidence="1" key="1">
    <citation type="journal article" date="2013" name="Virol. J.">
        <title>A wild-type Botrytis cinerea strain co-infected by double-stranded RNA mycoviruses presents hypovirulence-associated traits.</title>
        <authorList>
            <person name="Potgieter C.A."/>
            <person name="Castillo A."/>
            <person name="Castro M."/>
            <person name="Cottet L."/>
            <person name="Morales A."/>
        </authorList>
    </citation>
    <scope>NUCLEOTIDE SEQUENCE</scope>
    <source>
        <strain evidence="1">Bc378V1</strain>
    </source>
</reference>
<dbReference type="Pfam" id="PF25666">
    <property type="entry name" value="Partiti_capsid"/>
    <property type="match status" value="1"/>
</dbReference>
<dbReference type="GO" id="GO:0019028">
    <property type="term" value="C:viral capsid"/>
    <property type="evidence" value="ECO:0007669"/>
    <property type="project" value="UniProtKB-KW"/>
</dbReference>
<organism evidence="1">
    <name type="scientific">Botrytis cinerea partitivirus 1</name>
    <dbReference type="NCBI Taxonomy" id="1354497"/>
    <lineage>
        <taxon>Viruses</taxon>
        <taxon>Riboviria</taxon>
        <taxon>Orthornavirae</taxon>
        <taxon>Pisuviricota</taxon>
        <taxon>Duplopiviricetes</taxon>
        <taxon>Durnavirales</taxon>
        <taxon>Partitiviridae</taxon>
    </lineage>
</organism>
<evidence type="ECO:0000313" key="1">
    <source>
        <dbReference type="EMBL" id="AGQ21570.1"/>
    </source>
</evidence>